<keyword evidence="13" id="KW-0732">Signal</keyword>
<feature type="transmembrane region" description="Helical" evidence="12">
    <location>
        <begin position="823"/>
        <end position="844"/>
    </location>
</feature>
<evidence type="ECO:0000256" key="9">
    <source>
        <dbReference type="ARBA" id="ARBA00066964"/>
    </source>
</evidence>
<feature type="transmembrane region" description="Helical" evidence="12">
    <location>
        <begin position="672"/>
        <end position="700"/>
    </location>
</feature>
<evidence type="ECO:0000256" key="2">
    <source>
        <dbReference type="ARBA" id="ARBA00022676"/>
    </source>
</evidence>
<dbReference type="InterPro" id="IPR029044">
    <property type="entry name" value="Nucleotide-diphossugar_trans"/>
</dbReference>
<keyword evidence="6 12" id="KW-1133">Transmembrane helix</keyword>
<dbReference type="InterPro" id="IPR017853">
    <property type="entry name" value="GH"/>
</dbReference>
<evidence type="ECO:0000256" key="13">
    <source>
        <dbReference type="SAM" id="SignalP"/>
    </source>
</evidence>
<keyword evidence="2" id="KW-0328">Glycosyltransferase</keyword>
<feature type="transmembrane region" description="Helical" evidence="12">
    <location>
        <begin position="340"/>
        <end position="357"/>
    </location>
</feature>
<keyword evidence="3 14" id="KW-0808">Transferase</keyword>
<feature type="transmembrane region" description="Helical" evidence="12">
    <location>
        <begin position="369"/>
        <end position="388"/>
    </location>
</feature>
<keyword evidence="4 12" id="KW-0812">Transmembrane</keyword>
<protein>
    <recommendedName>
        <fullName evidence="10">Beta-monoglucosyldiacylglycerol synthase</fullName>
        <ecNumber evidence="9">2.4.1.336</ecNumber>
    </recommendedName>
    <alternativeName>
        <fullName evidence="11">UDP-glucose:1,2-diacylglycerol 3-beta-D-glucosyltransferase</fullName>
    </alternativeName>
</protein>
<evidence type="ECO:0000256" key="5">
    <source>
        <dbReference type="ARBA" id="ARBA00022842"/>
    </source>
</evidence>
<dbReference type="FunFam" id="3.90.550.10:FF:000164">
    <property type="entry name" value="Beta-(1-3)-glucosyl transferase"/>
    <property type="match status" value="1"/>
</dbReference>
<evidence type="ECO:0000256" key="11">
    <source>
        <dbReference type="ARBA" id="ARBA00078564"/>
    </source>
</evidence>
<evidence type="ECO:0000256" key="12">
    <source>
        <dbReference type="SAM" id="Phobius"/>
    </source>
</evidence>
<organism evidence="14 15">
    <name type="scientific">Desulfosarcina widdelii</name>
    <dbReference type="NCBI Taxonomy" id="947919"/>
    <lineage>
        <taxon>Bacteria</taxon>
        <taxon>Pseudomonadati</taxon>
        <taxon>Thermodesulfobacteriota</taxon>
        <taxon>Desulfobacteria</taxon>
        <taxon>Desulfobacterales</taxon>
        <taxon>Desulfosarcinaceae</taxon>
        <taxon>Desulfosarcina</taxon>
    </lineage>
</organism>
<dbReference type="PANTHER" id="PTHR43867:SF4">
    <property type="entry name" value="BETA-(1-3)-GLUCOSYL TRANSFERASE"/>
    <property type="match status" value="1"/>
</dbReference>
<dbReference type="Pfam" id="PF13641">
    <property type="entry name" value="Glyco_tranf_2_3"/>
    <property type="match status" value="1"/>
</dbReference>
<dbReference type="SUPFAM" id="SSF51445">
    <property type="entry name" value="(Trans)glycosidases"/>
    <property type="match status" value="1"/>
</dbReference>
<dbReference type="GO" id="GO:0016758">
    <property type="term" value="F:hexosyltransferase activity"/>
    <property type="evidence" value="ECO:0007669"/>
    <property type="project" value="TreeGrafter"/>
</dbReference>
<comment type="subcellular location">
    <subcellularLocation>
        <location evidence="1">Membrane</location>
        <topology evidence="1">Multi-pass membrane protein</topology>
    </subcellularLocation>
</comment>
<evidence type="ECO:0000256" key="8">
    <source>
        <dbReference type="ARBA" id="ARBA00053004"/>
    </source>
</evidence>
<evidence type="ECO:0000256" key="6">
    <source>
        <dbReference type="ARBA" id="ARBA00022989"/>
    </source>
</evidence>
<evidence type="ECO:0000256" key="1">
    <source>
        <dbReference type="ARBA" id="ARBA00004141"/>
    </source>
</evidence>
<evidence type="ECO:0000256" key="10">
    <source>
        <dbReference type="ARBA" id="ARBA00068721"/>
    </source>
</evidence>
<feature type="transmembrane region" description="Helical" evidence="12">
    <location>
        <begin position="789"/>
        <end position="811"/>
    </location>
</feature>
<evidence type="ECO:0000256" key="7">
    <source>
        <dbReference type="ARBA" id="ARBA00023136"/>
    </source>
</evidence>
<dbReference type="Gene3D" id="3.20.20.80">
    <property type="entry name" value="Glycosidases"/>
    <property type="match status" value="1"/>
</dbReference>
<evidence type="ECO:0000313" key="15">
    <source>
        <dbReference type="Proteomes" id="UP000427769"/>
    </source>
</evidence>
<feature type="transmembrane region" description="Helical" evidence="12">
    <location>
        <begin position="746"/>
        <end position="769"/>
    </location>
</feature>
<dbReference type="SUPFAM" id="SSF53448">
    <property type="entry name" value="Nucleotide-diphospho-sugar transferases"/>
    <property type="match status" value="1"/>
</dbReference>
<dbReference type="PANTHER" id="PTHR43867">
    <property type="entry name" value="CELLULOSE SYNTHASE CATALYTIC SUBUNIT A [UDP-FORMING]"/>
    <property type="match status" value="1"/>
</dbReference>
<dbReference type="Gene3D" id="3.90.550.10">
    <property type="entry name" value="Spore Coat Polysaccharide Biosynthesis Protein SpsA, Chain A"/>
    <property type="match status" value="1"/>
</dbReference>
<dbReference type="AlphaFoldDB" id="A0A5K7ZCE3"/>
<dbReference type="Proteomes" id="UP000427769">
    <property type="component" value="Chromosome"/>
</dbReference>
<dbReference type="EMBL" id="AP021875">
    <property type="protein sequence ID" value="BBO78445.1"/>
    <property type="molecule type" value="Genomic_DNA"/>
</dbReference>
<dbReference type="RefSeq" id="WP_155307077.1">
    <property type="nucleotide sequence ID" value="NZ_AP021875.1"/>
</dbReference>
<dbReference type="OrthoDB" id="5352625at2"/>
<proteinExistence type="predicted"/>
<dbReference type="InterPro" id="IPR050321">
    <property type="entry name" value="Glycosyltr_2/OpgH_subfam"/>
</dbReference>
<dbReference type="GO" id="GO:0005886">
    <property type="term" value="C:plasma membrane"/>
    <property type="evidence" value="ECO:0007669"/>
    <property type="project" value="TreeGrafter"/>
</dbReference>
<feature type="signal peptide" evidence="13">
    <location>
        <begin position="1"/>
        <end position="23"/>
    </location>
</feature>
<feature type="chain" id="PRO_5024383609" description="Beta-monoglucosyldiacylglycerol synthase" evidence="13">
    <location>
        <begin position="24"/>
        <end position="863"/>
    </location>
</feature>
<feature type="transmembrane region" description="Helical" evidence="12">
    <location>
        <begin position="712"/>
        <end position="734"/>
    </location>
</feature>
<keyword evidence="7 12" id="KW-0472">Membrane</keyword>
<reference evidence="14 15" key="1">
    <citation type="submission" date="2019-11" db="EMBL/GenBank/DDBJ databases">
        <title>Comparative genomics of hydrocarbon-degrading Desulfosarcina strains.</title>
        <authorList>
            <person name="Watanabe M."/>
            <person name="Kojima H."/>
            <person name="Fukui M."/>
        </authorList>
    </citation>
    <scope>NUCLEOTIDE SEQUENCE [LARGE SCALE GENOMIC DNA]</scope>
    <source>
        <strain evidence="14 15">PP31</strain>
    </source>
</reference>
<dbReference type="EC" id="2.4.1.336" evidence="9"/>
<evidence type="ECO:0000256" key="3">
    <source>
        <dbReference type="ARBA" id="ARBA00022679"/>
    </source>
</evidence>
<sequence length="863" mass="97446">MKVSSVLIALAIAILAVSMWALANRPEAEPSWPERIQGFSFSPFQEGQSPLEKIYPTADQIDADLSLLQSKTYAIRTYTVEDRLFEIPEMAKQHDINVAFGVWIDRNWERNRADMEVFLKTAARSTNIVRTIVGNEVLLRGELTPEELTVYLEWARQELDIPVSTAEPWHVWVEHHELAEHVDYLAVHMLPYWEGVHIDQAVDYVVQKIELLKSLFPEKPIVIAEVGWPSNGRTRQSAVATPANQATFLRRFLDRAEKEKYIYYVMEAFDQTWKHVTEGAVGAYWGVYDVKRQEKFPFTLPIVPIANWTVLAGLSVVIALITFAILLIDSQTLGNRGRGFLAVLAFAVASVMVWVVYDYLHQYLTLRTVIVGMVMITGMIGVIVVLLTEAHEWAEARWIIRLRRPFQPVALADSELPMVSVHVAAYNEPPAMVIETLNALAELDYPRFEVVVVDNNTKERQVWEPVEAHCRRLGGRFRFFHEDPLAGFKAGALNFALKHTDPAAEIIAVIDSDYTVAPNWLLDLVPQFKDAGTGIVQAPQDYRDGTENAFKAMCYAEYRGFFFIGMVTRNERNAIIQHGTMTLIRRKVLDAVGGWSEWCITEDAELGLRIFEQGYEAAYVSQSYGLGLMPDTFGDYKKQRYRWAYGAMQILRRHWSKLTGRHRSRLRSGQRYHFIAGWLPWIADGANLMFNLAALLWSLAMILDPLHVDPPLVVFSILPLALFAFKIGKLVYLYRTRVDATLSQTLAASLAGLALTHTIAKAVLSGLVTRNKPFFRTPKMAGASALVKALAVSLEEIFLLAAMLGAATAIGKIHPMDTLDMKLWVLVLFVQSMPYAATLLMALISGFPRLPALLGDRRHRRAA</sequence>
<gene>
    <name evidence="14" type="primary">ndvB</name>
    <name evidence="14" type="ORF">DSCW_58620</name>
</gene>
<dbReference type="KEGG" id="dwd:DSCW_58620"/>
<accession>A0A5K7ZCE3</accession>
<name>A0A5K7ZCE3_9BACT</name>
<keyword evidence="15" id="KW-1185">Reference proteome</keyword>
<evidence type="ECO:0000313" key="14">
    <source>
        <dbReference type="EMBL" id="BBO78445.1"/>
    </source>
</evidence>
<evidence type="ECO:0000256" key="4">
    <source>
        <dbReference type="ARBA" id="ARBA00022692"/>
    </source>
</evidence>
<comment type="catalytic activity">
    <reaction evidence="8">
        <text>a 1,2-diacyl-sn-glycerol + UDP-alpha-D-glucose = a 1,2-diacyl-3-O-(beta-D-glucopyranosyl)-sn-glycerol + UDP + H(+)</text>
        <dbReference type="Rhea" id="RHEA:17285"/>
        <dbReference type="ChEBI" id="CHEBI:15378"/>
        <dbReference type="ChEBI" id="CHEBI:17815"/>
        <dbReference type="ChEBI" id="CHEBI:58223"/>
        <dbReference type="ChEBI" id="CHEBI:58885"/>
        <dbReference type="ChEBI" id="CHEBI:75799"/>
        <dbReference type="EC" id="2.4.1.336"/>
    </reaction>
</comment>
<feature type="transmembrane region" description="Helical" evidence="12">
    <location>
        <begin position="305"/>
        <end position="328"/>
    </location>
</feature>
<keyword evidence="5" id="KW-0460">Magnesium</keyword>